<evidence type="ECO:0000313" key="2">
    <source>
        <dbReference type="Proteomes" id="UP000292958"/>
    </source>
</evidence>
<comment type="caution">
    <text evidence="1">The sequence shown here is derived from an EMBL/GenBank/DDBJ whole genome shotgun (WGS) entry which is preliminary data.</text>
</comment>
<organism evidence="1 2">
    <name type="scientific">Edaphobacter modestus</name>
    <dbReference type="NCBI Taxonomy" id="388466"/>
    <lineage>
        <taxon>Bacteria</taxon>
        <taxon>Pseudomonadati</taxon>
        <taxon>Acidobacteriota</taxon>
        <taxon>Terriglobia</taxon>
        <taxon>Terriglobales</taxon>
        <taxon>Acidobacteriaceae</taxon>
        <taxon>Edaphobacter</taxon>
    </lineage>
</organism>
<keyword evidence="2" id="KW-1185">Reference proteome</keyword>
<dbReference type="AlphaFoldDB" id="A0A4Q7YV19"/>
<sequence>MVWDDRQFHMEFRSQTLPALQATLHIYESTLTSLQFQKLLNALNADSVAHLPIFPEPQYPFGIPQAFFFTAQRSSDSKDVVGYLAWDKQSEISGLPPTSTPDTIKQKWLDSAVALQPITIWLHEIMGMNWQEVPPTRSSLCGVYPTE</sequence>
<proteinExistence type="predicted"/>
<dbReference type="EMBL" id="SHKW01000001">
    <property type="protein sequence ID" value="RZU40845.1"/>
    <property type="molecule type" value="Genomic_DNA"/>
</dbReference>
<evidence type="ECO:0000313" key="1">
    <source>
        <dbReference type="EMBL" id="RZU40845.1"/>
    </source>
</evidence>
<protein>
    <submittedName>
        <fullName evidence="1">Uncharacterized protein</fullName>
    </submittedName>
</protein>
<dbReference type="Proteomes" id="UP000292958">
    <property type="component" value="Unassembled WGS sequence"/>
</dbReference>
<reference evidence="1 2" key="1">
    <citation type="submission" date="2019-02" db="EMBL/GenBank/DDBJ databases">
        <title>Genomic Encyclopedia of Archaeal and Bacterial Type Strains, Phase II (KMG-II): from individual species to whole genera.</title>
        <authorList>
            <person name="Goeker M."/>
        </authorList>
    </citation>
    <scope>NUCLEOTIDE SEQUENCE [LARGE SCALE GENOMIC DNA]</scope>
    <source>
        <strain evidence="1 2">DSM 18101</strain>
    </source>
</reference>
<gene>
    <name evidence="1" type="ORF">BDD14_2331</name>
</gene>
<name>A0A4Q7YV19_9BACT</name>
<accession>A0A4Q7YV19</accession>